<evidence type="ECO:0000313" key="2">
    <source>
        <dbReference type="EMBL" id="KNC84774.1"/>
    </source>
</evidence>
<accession>A0A0L0G777</accession>
<dbReference type="PANTHER" id="PTHR16134">
    <property type="entry name" value="F-BOX/TPR REPEAT PROTEIN POF3"/>
    <property type="match status" value="1"/>
</dbReference>
<feature type="domain" description="F-box" evidence="1">
    <location>
        <begin position="5"/>
        <end position="51"/>
    </location>
</feature>
<dbReference type="InterPro" id="IPR001810">
    <property type="entry name" value="F-box_dom"/>
</dbReference>
<sequence>MTTFEIAGVSIPTELLVRIFSELDRDTLRACKLVCKYFNIVANDPFLYTRLPLALTASEVLCDRTRSDYVMSRLSRYPYLEEFYLPSGLDSGEGLEALLRLAPKLSRVNLRYIDADRWKGKEIKHFLESLVEVLPIRKISVPVSMDAYTFLHVIDVFHTESFIPSTIQSESLRELYAADTPSTAQLLQGCPNIQKLILAYARLEEPLYSDSLRTLEVSEVHVKDAILNCSVLTSLSVDFVDNWGNLATKNLKSLTLHDDGDYDPPIDLEDLPKLQHLSVNFITQPLASEQLVSLTLRQRGVSEGLMGTPNLKTLSLQTSIPTSIPAGLHTLVLDNLSFFPPEPSFFDTELPNRLHRLTTLHYRDTVRTVIASPALEILRVNRFFTHHELVATVRACPCLRKIYLLHGRPWERESNTMEAKNRQWGDFAVLEELPSVFIPLDLSRTQGPVFSDLLLAGKVSYFG</sequence>
<dbReference type="EMBL" id="KQ241741">
    <property type="protein sequence ID" value="KNC84774.1"/>
    <property type="molecule type" value="Genomic_DNA"/>
</dbReference>
<dbReference type="SUPFAM" id="SSF52047">
    <property type="entry name" value="RNI-like"/>
    <property type="match status" value="1"/>
</dbReference>
<organism evidence="2 3">
    <name type="scientific">Sphaeroforma arctica JP610</name>
    <dbReference type="NCBI Taxonomy" id="667725"/>
    <lineage>
        <taxon>Eukaryota</taxon>
        <taxon>Ichthyosporea</taxon>
        <taxon>Ichthyophonida</taxon>
        <taxon>Sphaeroforma</taxon>
    </lineage>
</organism>
<proteinExistence type="predicted"/>
<dbReference type="Gene3D" id="3.80.10.10">
    <property type="entry name" value="Ribonuclease Inhibitor"/>
    <property type="match status" value="1"/>
</dbReference>
<dbReference type="Gene3D" id="1.20.1280.50">
    <property type="match status" value="1"/>
</dbReference>
<dbReference type="GeneID" id="25903520"/>
<dbReference type="RefSeq" id="XP_014158676.1">
    <property type="nucleotide sequence ID" value="XM_014303201.1"/>
</dbReference>
<evidence type="ECO:0000259" key="1">
    <source>
        <dbReference type="PROSITE" id="PS50181"/>
    </source>
</evidence>
<dbReference type="SMART" id="SM00256">
    <property type="entry name" value="FBOX"/>
    <property type="match status" value="1"/>
</dbReference>
<dbReference type="PROSITE" id="PS50181">
    <property type="entry name" value="FBOX"/>
    <property type="match status" value="1"/>
</dbReference>
<protein>
    <recommendedName>
        <fullName evidence="1">F-box domain-containing protein</fullName>
    </recommendedName>
</protein>
<dbReference type="Pfam" id="PF12937">
    <property type="entry name" value="F-box-like"/>
    <property type="match status" value="1"/>
</dbReference>
<name>A0A0L0G777_9EUKA</name>
<dbReference type="InterPro" id="IPR036047">
    <property type="entry name" value="F-box-like_dom_sf"/>
</dbReference>
<gene>
    <name evidence="2" type="ORF">SARC_03016</name>
</gene>
<dbReference type="SUPFAM" id="SSF81383">
    <property type="entry name" value="F-box domain"/>
    <property type="match status" value="1"/>
</dbReference>
<dbReference type="OrthoDB" id="6581237at2759"/>
<keyword evidence="3" id="KW-1185">Reference proteome</keyword>
<dbReference type="AlphaFoldDB" id="A0A0L0G777"/>
<dbReference type="PANTHER" id="PTHR16134:SF119">
    <property type="entry name" value="AT02038P-RELATED"/>
    <property type="match status" value="1"/>
</dbReference>
<dbReference type="InterPro" id="IPR032675">
    <property type="entry name" value="LRR_dom_sf"/>
</dbReference>
<reference evidence="2 3" key="1">
    <citation type="submission" date="2011-02" db="EMBL/GenBank/DDBJ databases">
        <title>The Genome Sequence of Sphaeroforma arctica JP610.</title>
        <authorList>
            <consortium name="The Broad Institute Genome Sequencing Platform"/>
            <person name="Russ C."/>
            <person name="Cuomo C."/>
            <person name="Young S.K."/>
            <person name="Zeng Q."/>
            <person name="Gargeya S."/>
            <person name="Alvarado L."/>
            <person name="Berlin A."/>
            <person name="Chapman S.B."/>
            <person name="Chen Z."/>
            <person name="Freedman E."/>
            <person name="Gellesch M."/>
            <person name="Goldberg J."/>
            <person name="Griggs A."/>
            <person name="Gujja S."/>
            <person name="Heilman E."/>
            <person name="Heiman D."/>
            <person name="Howarth C."/>
            <person name="Mehta T."/>
            <person name="Neiman D."/>
            <person name="Pearson M."/>
            <person name="Roberts A."/>
            <person name="Saif S."/>
            <person name="Shea T."/>
            <person name="Shenoy N."/>
            <person name="Sisk P."/>
            <person name="Stolte C."/>
            <person name="Sykes S."/>
            <person name="White J."/>
            <person name="Yandava C."/>
            <person name="Burger G."/>
            <person name="Gray M.W."/>
            <person name="Holland P.W.H."/>
            <person name="King N."/>
            <person name="Lang F.B.F."/>
            <person name="Roger A.J."/>
            <person name="Ruiz-Trillo I."/>
            <person name="Haas B."/>
            <person name="Nusbaum C."/>
            <person name="Birren B."/>
        </authorList>
    </citation>
    <scope>NUCLEOTIDE SEQUENCE [LARGE SCALE GENOMIC DNA]</scope>
    <source>
        <strain evidence="2 3">JP610</strain>
    </source>
</reference>
<dbReference type="Proteomes" id="UP000054560">
    <property type="component" value="Unassembled WGS sequence"/>
</dbReference>
<evidence type="ECO:0000313" key="3">
    <source>
        <dbReference type="Proteomes" id="UP000054560"/>
    </source>
</evidence>